<dbReference type="EMBL" id="CAJNOG010006101">
    <property type="protein sequence ID" value="CAF1557275.1"/>
    <property type="molecule type" value="Genomic_DNA"/>
</dbReference>
<sequence>MIEHWIINIGNVHLKRKEHEIALIHYQEALALQQASLPSDHPDIARTLHNIATCHDLQGNTEIANGCKEQAINTVGRTLNAQHPLRSLLAQMVITKVNADAEEEVITVRL</sequence>
<gene>
    <name evidence="3" type="ORF">JYZ213_LOCUS46674</name>
</gene>
<dbReference type="PANTHER" id="PTHR45641">
    <property type="entry name" value="TETRATRICOPEPTIDE REPEAT PROTEIN (AFU_ORTHOLOGUE AFUA_6G03870)"/>
    <property type="match status" value="1"/>
</dbReference>
<dbReference type="InterPro" id="IPR011990">
    <property type="entry name" value="TPR-like_helical_dom_sf"/>
</dbReference>
<accession>A0A815XGH6</accession>
<evidence type="ECO:0000256" key="2">
    <source>
        <dbReference type="ARBA" id="ARBA00022803"/>
    </source>
</evidence>
<proteinExistence type="predicted"/>
<name>A0A815XGH6_9BILA</name>
<dbReference type="Pfam" id="PF13424">
    <property type="entry name" value="TPR_12"/>
    <property type="match status" value="1"/>
</dbReference>
<evidence type="ECO:0008006" key="5">
    <source>
        <dbReference type="Google" id="ProtNLM"/>
    </source>
</evidence>
<keyword evidence="1" id="KW-0677">Repeat</keyword>
<dbReference type="SUPFAM" id="SSF48452">
    <property type="entry name" value="TPR-like"/>
    <property type="match status" value="1"/>
</dbReference>
<evidence type="ECO:0000313" key="4">
    <source>
        <dbReference type="Proteomes" id="UP000663845"/>
    </source>
</evidence>
<organism evidence="3 4">
    <name type="scientific">Adineta steineri</name>
    <dbReference type="NCBI Taxonomy" id="433720"/>
    <lineage>
        <taxon>Eukaryota</taxon>
        <taxon>Metazoa</taxon>
        <taxon>Spiralia</taxon>
        <taxon>Gnathifera</taxon>
        <taxon>Rotifera</taxon>
        <taxon>Eurotatoria</taxon>
        <taxon>Bdelloidea</taxon>
        <taxon>Adinetida</taxon>
        <taxon>Adinetidae</taxon>
        <taxon>Adineta</taxon>
    </lineage>
</organism>
<protein>
    <recommendedName>
        <fullName evidence="5">Kinesin light chain</fullName>
    </recommendedName>
</protein>
<evidence type="ECO:0000256" key="1">
    <source>
        <dbReference type="ARBA" id="ARBA00022737"/>
    </source>
</evidence>
<evidence type="ECO:0000313" key="3">
    <source>
        <dbReference type="EMBL" id="CAF1557275.1"/>
    </source>
</evidence>
<dbReference type="PANTHER" id="PTHR45641:SF19">
    <property type="entry name" value="NEPHROCYSTIN-3"/>
    <property type="match status" value="1"/>
</dbReference>
<dbReference type="AlphaFoldDB" id="A0A815XGH6"/>
<reference evidence="3" key="1">
    <citation type="submission" date="2021-02" db="EMBL/GenBank/DDBJ databases">
        <authorList>
            <person name="Nowell W R."/>
        </authorList>
    </citation>
    <scope>NUCLEOTIDE SEQUENCE</scope>
</reference>
<keyword evidence="2" id="KW-0802">TPR repeat</keyword>
<comment type="caution">
    <text evidence="3">The sequence shown here is derived from an EMBL/GenBank/DDBJ whole genome shotgun (WGS) entry which is preliminary data.</text>
</comment>
<dbReference type="Proteomes" id="UP000663845">
    <property type="component" value="Unassembled WGS sequence"/>
</dbReference>
<dbReference type="Gene3D" id="1.25.40.10">
    <property type="entry name" value="Tetratricopeptide repeat domain"/>
    <property type="match status" value="1"/>
</dbReference>